<gene>
    <name evidence="7" type="primary">COR413PM2_0</name>
    <name evidence="7" type="ORF">CK203_010748</name>
</gene>
<dbReference type="GO" id="GO:0016020">
    <property type="term" value="C:membrane"/>
    <property type="evidence" value="ECO:0007669"/>
    <property type="project" value="UniProtKB-SubCell"/>
</dbReference>
<dbReference type="PANTHER" id="PTHR33596:SF1">
    <property type="entry name" value="COLD-REGULATED 413 PLASMA MEMBRANE PROTEIN 1-RELATED"/>
    <property type="match status" value="1"/>
</dbReference>
<protein>
    <submittedName>
        <fullName evidence="7">Cold-regulated 413 plasma membrane protein 2</fullName>
    </submittedName>
</protein>
<organism evidence="7 8">
    <name type="scientific">Vitis vinifera</name>
    <name type="common">Grape</name>
    <dbReference type="NCBI Taxonomy" id="29760"/>
    <lineage>
        <taxon>Eukaryota</taxon>
        <taxon>Viridiplantae</taxon>
        <taxon>Streptophyta</taxon>
        <taxon>Embryophyta</taxon>
        <taxon>Tracheophyta</taxon>
        <taxon>Spermatophyta</taxon>
        <taxon>Magnoliopsida</taxon>
        <taxon>eudicotyledons</taxon>
        <taxon>Gunneridae</taxon>
        <taxon>Pentapetalae</taxon>
        <taxon>rosids</taxon>
        <taxon>Vitales</taxon>
        <taxon>Vitaceae</taxon>
        <taxon>Viteae</taxon>
        <taxon>Vitis</taxon>
    </lineage>
</organism>
<keyword evidence="3 6" id="KW-0812">Transmembrane</keyword>
<evidence type="ECO:0000256" key="5">
    <source>
        <dbReference type="ARBA" id="ARBA00023136"/>
    </source>
</evidence>
<dbReference type="EMBL" id="QGNW01000028">
    <property type="protein sequence ID" value="RVX12279.1"/>
    <property type="molecule type" value="Genomic_DNA"/>
</dbReference>
<evidence type="ECO:0000256" key="3">
    <source>
        <dbReference type="ARBA" id="ARBA00022692"/>
    </source>
</evidence>
<evidence type="ECO:0000256" key="1">
    <source>
        <dbReference type="ARBA" id="ARBA00004141"/>
    </source>
</evidence>
<feature type="transmembrane region" description="Helical" evidence="6">
    <location>
        <begin position="130"/>
        <end position="150"/>
    </location>
</feature>
<feature type="transmembrane region" description="Helical" evidence="6">
    <location>
        <begin position="210"/>
        <end position="229"/>
    </location>
</feature>
<feature type="transmembrane region" description="Helical" evidence="6">
    <location>
        <begin position="235"/>
        <end position="268"/>
    </location>
</feature>
<comment type="caution">
    <text evidence="7">The sequence shown here is derived from an EMBL/GenBank/DDBJ whole genome shotgun (WGS) entry which is preliminary data.</text>
</comment>
<name>A0A438JTM1_VITVI</name>
<comment type="subcellular location">
    <subcellularLocation>
        <location evidence="1">Membrane</location>
        <topology evidence="1">Multi-pass membrane protein</topology>
    </subcellularLocation>
</comment>
<comment type="similarity">
    <text evidence="2">Belongs to the Cold-regulated 413 protein family.</text>
</comment>
<keyword evidence="4 6" id="KW-1133">Transmembrane helix</keyword>
<accession>A0A438JTM1</accession>
<feature type="transmembrane region" description="Helical" evidence="6">
    <location>
        <begin position="288"/>
        <end position="306"/>
    </location>
</feature>
<proteinExistence type="inferred from homology"/>
<dbReference type="PANTHER" id="PTHR33596">
    <property type="entry name" value="COLD-REGULATED 413 PLASMA MEMBRANE PROTEIN 2"/>
    <property type="match status" value="1"/>
</dbReference>
<evidence type="ECO:0000313" key="7">
    <source>
        <dbReference type="EMBL" id="RVX12279.1"/>
    </source>
</evidence>
<evidence type="ECO:0000256" key="6">
    <source>
        <dbReference type="SAM" id="Phobius"/>
    </source>
</evidence>
<dbReference type="AlphaFoldDB" id="A0A438JTM1"/>
<keyword evidence="5 6" id="KW-0472">Membrane</keyword>
<dbReference type="Pfam" id="PF05562">
    <property type="entry name" value="WCOR413"/>
    <property type="match status" value="2"/>
</dbReference>
<dbReference type="Proteomes" id="UP000288805">
    <property type="component" value="Unassembled WGS sequence"/>
</dbReference>
<evidence type="ECO:0000256" key="2">
    <source>
        <dbReference type="ARBA" id="ARBA00005852"/>
    </source>
</evidence>
<evidence type="ECO:0000256" key="4">
    <source>
        <dbReference type="ARBA" id="ARBA00022989"/>
    </source>
</evidence>
<reference evidence="7 8" key="1">
    <citation type="journal article" date="2018" name="PLoS Genet.">
        <title>Population sequencing reveals clonal diversity and ancestral inbreeding in the grapevine cultivar Chardonnay.</title>
        <authorList>
            <person name="Roach M.J."/>
            <person name="Johnson D.L."/>
            <person name="Bohlmann J."/>
            <person name="van Vuuren H.J."/>
            <person name="Jones S.J."/>
            <person name="Pretorius I.S."/>
            <person name="Schmidt S.A."/>
            <person name="Borneman A.R."/>
        </authorList>
    </citation>
    <scope>NUCLEOTIDE SEQUENCE [LARGE SCALE GENOMIC DNA]</scope>
    <source>
        <strain evidence="8">cv. Chardonnay</strain>
        <tissue evidence="7">Leaf</tissue>
    </source>
</reference>
<dbReference type="InterPro" id="IPR008892">
    <property type="entry name" value="COR413"/>
</dbReference>
<sequence length="310" mass="35167">MLKEDTPAWDNWQYRTQNDTVFRFISAHRYPTCRNQQTNIHMTEDRRRLKMGKKGYLAMRTDTDTTDLISSDLRDLGNAAKKLATHAIKLGGLGFGTSFLEWLASFAAMYVLFLSFDVYLLILDRTNWKTNILTALLIPYIFFSLPSILFNFFSGQVGKWIAFIAVVLRLFFPKRFPGQHAHAYTDTSICDCTCLQLQYVCFFLLGPNNLVIFVSFSPAAFVTVTADWLEMPAALILLIVVAPSLFSSTIRGDWIGLVICLAIGCYLLQEHIRASGGFRNSFTQRHGISNTIGLIILLVYPVWALVLDFL</sequence>
<evidence type="ECO:0000313" key="8">
    <source>
        <dbReference type="Proteomes" id="UP000288805"/>
    </source>
</evidence>